<name>A0ACC0ABY8_CATRO</name>
<reference evidence="2" key="1">
    <citation type="journal article" date="2023" name="Nat. Plants">
        <title>Single-cell RNA sequencing provides a high-resolution roadmap for understanding the multicellular compartmentation of specialized metabolism.</title>
        <authorList>
            <person name="Sun S."/>
            <person name="Shen X."/>
            <person name="Li Y."/>
            <person name="Li Y."/>
            <person name="Wang S."/>
            <person name="Li R."/>
            <person name="Zhang H."/>
            <person name="Shen G."/>
            <person name="Guo B."/>
            <person name="Wei J."/>
            <person name="Xu J."/>
            <person name="St-Pierre B."/>
            <person name="Chen S."/>
            <person name="Sun C."/>
        </authorList>
    </citation>
    <scope>NUCLEOTIDE SEQUENCE [LARGE SCALE GENOMIC DNA]</scope>
</reference>
<keyword evidence="2" id="KW-1185">Reference proteome</keyword>
<dbReference type="Proteomes" id="UP001060085">
    <property type="component" value="Linkage Group LG06"/>
</dbReference>
<comment type="caution">
    <text evidence="1">The sequence shown here is derived from an EMBL/GenBank/DDBJ whole genome shotgun (WGS) entry which is preliminary data.</text>
</comment>
<evidence type="ECO:0000313" key="2">
    <source>
        <dbReference type="Proteomes" id="UP001060085"/>
    </source>
</evidence>
<protein>
    <submittedName>
        <fullName evidence="1">Uncharacterized protein</fullName>
    </submittedName>
</protein>
<gene>
    <name evidence="1" type="ORF">M9H77_26290</name>
</gene>
<dbReference type="EMBL" id="CM044706">
    <property type="protein sequence ID" value="KAI5657497.1"/>
    <property type="molecule type" value="Genomic_DNA"/>
</dbReference>
<sequence length="129" mass="14530">MSFSNRLYNFSPTNSQDPSLNPVFAAGLKLQCPRNAQGNVYPNLVVQMNMSPVLFENNYYKDILANCGLRTSDQTLKTSPEALQEVKDNAFNGRKWQEDFVEAMIQMSQIDFLTGTAGEIQTNCRNINP</sequence>
<proteinExistence type="predicted"/>
<organism evidence="1 2">
    <name type="scientific">Catharanthus roseus</name>
    <name type="common">Madagascar periwinkle</name>
    <name type="synonym">Vinca rosea</name>
    <dbReference type="NCBI Taxonomy" id="4058"/>
    <lineage>
        <taxon>Eukaryota</taxon>
        <taxon>Viridiplantae</taxon>
        <taxon>Streptophyta</taxon>
        <taxon>Embryophyta</taxon>
        <taxon>Tracheophyta</taxon>
        <taxon>Spermatophyta</taxon>
        <taxon>Magnoliopsida</taxon>
        <taxon>eudicotyledons</taxon>
        <taxon>Gunneridae</taxon>
        <taxon>Pentapetalae</taxon>
        <taxon>asterids</taxon>
        <taxon>lamiids</taxon>
        <taxon>Gentianales</taxon>
        <taxon>Apocynaceae</taxon>
        <taxon>Rauvolfioideae</taxon>
        <taxon>Vinceae</taxon>
        <taxon>Catharanthinae</taxon>
        <taxon>Catharanthus</taxon>
    </lineage>
</organism>
<accession>A0ACC0ABY8</accession>
<evidence type="ECO:0000313" key="1">
    <source>
        <dbReference type="EMBL" id="KAI5657497.1"/>
    </source>
</evidence>